<dbReference type="CDD" id="cd10524">
    <property type="entry name" value="SET_Suv4-20-like"/>
    <property type="match status" value="1"/>
</dbReference>
<feature type="compositionally biased region" description="Basic and acidic residues" evidence="15">
    <location>
        <begin position="360"/>
        <end position="374"/>
    </location>
</feature>
<dbReference type="GO" id="GO:0005694">
    <property type="term" value="C:chromosome"/>
    <property type="evidence" value="ECO:0007669"/>
    <property type="project" value="UniProtKB-SubCell"/>
</dbReference>
<protein>
    <recommendedName>
        <fullName evidence="5">Histone-lysine N-methyltransferase SET9</fullName>
        <ecNumber evidence="12">2.1.1.372</ecNumber>
    </recommendedName>
    <alternativeName>
        <fullName evidence="4">Histone-lysine N-methyltransferase set9</fullName>
    </alternativeName>
    <alternativeName>
        <fullName evidence="13">SET domain protein 9</fullName>
    </alternativeName>
</protein>
<dbReference type="OrthoDB" id="6627536at2759"/>
<evidence type="ECO:0000256" key="11">
    <source>
        <dbReference type="ARBA" id="ARBA00023242"/>
    </source>
</evidence>
<keyword evidence="6" id="KW-0158">Chromosome</keyword>
<dbReference type="SUPFAM" id="SSF82199">
    <property type="entry name" value="SET domain"/>
    <property type="match status" value="1"/>
</dbReference>
<evidence type="ECO:0000256" key="12">
    <source>
        <dbReference type="ARBA" id="ARBA00024057"/>
    </source>
</evidence>
<comment type="subcellular location">
    <subcellularLocation>
        <location evidence="3">Chromosome</location>
    </subcellularLocation>
    <subcellularLocation>
        <location evidence="2">Nucleus</location>
    </subcellularLocation>
</comment>
<keyword evidence="10" id="KW-0156">Chromatin regulator</keyword>
<evidence type="ECO:0000256" key="9">
    <source>
        <dbReference type="ARBA" id="ARBA00022691"/>
    </source>
</evidence>
<keyword evidence="11" id="KW-0539">Nucleus</keyword>
<gene>
    <name evidence="17" type="ORF">P168DRAFT_328765</name>
</gene>
<keyword evidence="8" id="KW-0808">Transferase</keyword>
<evidence type="ECO:0000256" key="2">
    <source>
        <dbReference type="ARBA" id="ARBA00004123"/>
    </source>
</evidence>
<dbReference type="EMBL" id="MSFM01000009">
    <property type="protein sequence ID" value="PKY02768.1"/>
    <property type="molecule type" value="Genomic_DNA"/>
</dbReference>
<feature type="region of interest" description="Disordered" evidence="15">
    <location>
        <begin position="260"/>
        <end position="401"/>
    </location>
</feature>
<dbReference type="Proteomes" id="UP000234254">
    <property type="component" value="Unassembled WGS sequence"/>
</dbReference>
<dbReference type="GO" id="GO:0032259">
    <property type="term" value="P:methylation"/>
    <property type="evidence" value="ECO:0007669"/>
    <property type="project" value="UniProtKB-KW"/>
</dbReference>
<evidence type="ECO:0000256" key="1">
    <source>
        <dbReference type="ARBA" id="ARBA00001984"/>
    </source>
</evidence>
<sequence length="627" mass="70256">MSSKARSSPADDRRDRLTLAKLASYDDVATDALVDRAYFWTNTRKNRTKYIALRGVSEDSVAHTLLHDIIVEKDVAKAERTLLSMSGLKRYLAKLPNDREKDWFRRHLRKYIQMYLPDSPFEVTTTNRYTIIEHEAAICARRFIKQGQEIKYLSGTLVPMTREEEQELDLKRKDFSIVMSSRRKTPSFFLGPARFANHDCNANGRLVTRGSEGMQVVATRDIYIGEEITVSYGEDYFGIDNCECLCLSCERAVRNGWAPVVDSDQPSQASTPAAAEDSLTPRKRKRAPDSDVDTSPSTPRKRGAFVRQTSKLRSEVSQAEVDSSIEIAQENSLSSVDHPRPTPPAPSEAAEAAGDPAGPETKEDENPRPHHGTDCESPASVTADDSQRSSASTAPTSVCDGGVTAKVEETIETTVHENPSIPPIQVEQTVSALSGSTHNDHDVLSVLSESLELDEKLGTVTDRVETPRRKSRGKNGVVPSVEAESHGTRVPGDYTKTSRLLAQTYDRWVDCHTCNVWFVQHNSYLTRRECPRCERHSMLYGFRWPKTDPEGNNDDEERVMDHRTVHRFLYPEEESRVSRKDRGVSFGVTPTPELSDARVETDDGEASADRGNTRASRTRTRALRMTM</sequence>
<keyword evidence="18" id="KW-1185">Reference proteome</keyword>
<evidence type="ECO:0000256" key="3">
    <source>
        <dbReference type="ARBA" id="ARBA00004286"/>
    </source>
</evidence>
<feature type="compositionally biased region" description="Basic and acidic residues" evidence="15">
    <location>
        <begin position="574"/>
        <end position="583"/>
    </location>
</feature>
<comment type="function">
    <text evidence="1">Histone methyltransferase that trimethylates 'Lys-20' of histone H4 to form H4K20me3.</text>
</comment>
<evidence type="ECO:0000256" key="15">
    <source>
        <dbReference type="SAM" id="MobiDB-lite"/>
    </source>
</evidence>
<feature type="compositionally biased region" description="Basic residues" evidence="15">
    <location>
        <begin position="616"/>
        <end position="627"/>
    </location>
</feature>
<evidence type="ECO:0000313" key="18">
    <source>
        <dbReference type="Proteomes" id="UP000234254"/>
    </source>
</evidence>
<evidence type="ECO:0000256" key="13">
    <source>
        <dbReference type="ARBA" id="ARBA00030653"/>
    </source>
</evidence>
<evidence type="ECO:0000256" key="7">
    <source>
        <dbReference type="ARBA" id="ARBA00022603"/>
    </source>
</evidence>
<dbReference type="PROSITE" id="PS51567">
    <property type="entry name" value="SAM_MT43_SUVAR420_1"/>
    <property type="match status" value="1"/>
</dbReference>
<dbReference type="AlphaFoldDB" id="A0A2I1CYT1"/>
<dbReference type="GeneID" id="36548910"/>
<dbReference type="SMART" id="SM00317">
    <property type="entry name" value="SET"/>
    <property type="match status" value="1"/>
</dbReference>
<comment type="caution">
    <text evidence="17">The sequence shown here is derived from an EMBL/GenBank/DDBJ whole genome shotgun (WGS) entry which is preliminary data.</text>
</comment>
<keyword evidence="9" id="KW-0949">S-adenosyl-L-methionine</keyword>
<dbReference type="Pfam" id="PF00856">
    <property type="entry name" value="SET"/>
    <property type="match status" value="1"/>
</dbReference>
<feature type="compositionally biased region" description="Polar residues" evidence="15">
    <location>
        <begin position="307"/>
        <end position="321"/>
    </location>
</feature>
<comment type="catalytic activity">
    <reaction evidence="14">
        <text>L-lysyl(20)-[histone H4] + 3 S-adenosyl-L-methionine = N(6),N(6),N(6)-trimethyl-L-lysyl(20)-[histone H4] + 3 S-adenosyl-L-homocysteine + 3 H(+)</text>
        <dbReference type="Rhea" id="RHEA:64456"/>
        <dbReference type="Rhea" id="RHEA-COMP:15554"/>
        <dbReference type="Rhea" id="RHEA-COMP:15998"/>
        <dbReference type="ChEBI" id="CHEBI:15378"/>
        <dbReference type="ChEBI" id="CHEBI:29969"/>
        <dbReference type="ChEBI" id="CHEBI:57856"/>
        <dbReference type="ChEBI" id="CHEBI:59789"/>
        <dbReference type="ChEBI" id="CHEBI:61961"/>
        <dbReference type="EC" id="2.1.1.372"/>
    </reaction>
</comment>
<dbReference type="InterPro" id="IPR046341">
    <property type="entry name" value="SET_dom_sf"/>
</dbReference>
<evidence type="ECO:0000259" key="16">
    <source>
        <dbReference type="PROSITE" id="PS50280"/>
    </source>
</evidence>
<dbReference type="Gene3D" id="1.10.10.1700">
    <property type="entry name" value="Histone-lysine N-methyltransferase"/>
    <property type="match status" value="1"/>
</dbReference>
<feature type="domain" description="SET" evidence="16">
    <location>
        <begin position="119"/>
        <end position="233"/>
    </location>
</feature>
<feature type="compositionally biased region" description="Low complexity" evidence="15">
    <location>
        <begin position="347"/>
        <end position="359"/>
    </location>
</feature>
<feature type="region of interest" description="Disordered" evidence="15">
    <location>
        <begin position="574"/>
        <end position="627"/>
    </location>
</feature>
<accession>A0A2I1CYT1</accession>
<dbReference type="GO" id="GO:0140943">
    <property type="term" value="F:histone H4K20 trimethyltransferase activity"/>
    <property type="evidence" value="ECO:0007669"/>
    <property type="project" value="UniProtKB-EC"/>
</dbReference>
<dbReference type="EC" id="2.1.1.372" evidence="12"/>
<dbReference type="VEuPathDB" id="FungiDB:P168DRAFT_328765"/>
<dbReference type="PANTHER" id="PTHR12977">
    <property type="entry name" value="SUPPRESSOR OF VARIEGATION 4-20-RELATED"/>
    <property type="match status" value="1"/>
</dbReference>
<dbReference type="Gene3D" id="2.170.270.10">
    <property type="entry name" value="SET domain"/>
    <property type="match status" value="1"/>
</dbReference>
<evidence type="ECO:0000256" key="6">
    <source>
        <dbReference type="ARBA" id="ARBA00022454"/>
    </source>
</evidence>
<evidence type="ECO:0000256" key="14">
    <source>
        <dbReference type="ARBA" id="ARBA00048081"/>
    </source>
</evidence>
<dbReference type="InterPro" id="IPR001214">
    <property type="entry name" value="SET_dom"/>
</dbReference>
<dbReference type="GO" id="GO:0005634">
    <property type="term" value="C:nucleus"/>
    <property type="evidence" value="ECO:0007669"/>
    <property type="project" value="UniProtKB-SubCell"/>
</dbReference>
<feature type="compositionally biased region" description="Basic and acidic residues" evidence="15">
    <location>
        <begin position="595"/>
        <end position="612"/>
    </location>
</feature>
<evidence type="ECO:0000256" key="8">
    <source>
        <dbReference type="ARBA" id="ARBA00022679"/>
    </source>
</evidence>
<dbReference type="InterPro" id="IPR041938">
    <property type="entry name" value="Hist-Lys_N-MTase_N"/>
</dbReference>
<evidence type="ECO:0000256" key="4">
    <source>
        <dbReference type="ARBA" id="ARBA00014232"/>
    </source>
</evidence>
<dbReference type="PANTHER" id="PTHR12977:SF4">
    <property type="entry name" value="HISTONE-LYSINE N-METHYLTRANSFERASE KMT5B"/>
    <property type="match status" value="1"/>
</dbReference>
<feature type="region of interest" description="Disordered" evidence="15">
    <location>
        <begin position="464"/>
        <end position="490"/>
    </location>
</feature>
<reference evidence="17" key="1">
    <citation type="submission" date="2016-12" db="EMBL/GenBank/DDBJ databases">
        <title>The genomes of Aspergillus section Nigri reveals drivers in fungal speciation.</title>
        <authorList>
            <consortium name="DOE Joint Genome Institute"/>
            <person name="Vesth T.C."/>
            <person name="Nybo J."/>
            <person name="Theobald S."/>
            <person name="Brandl J."/>
            <person name="Frisvad J.C."/>
            <person name="Nielsen K.F."/>
            <person name="Lyhne E.K."/>
            <person name="Kogle M.E."/>
            <person name="Kuo A."/>
            <person name="Riley R."/>
            <person name="Clum A."/>
            <person name="Nolan M."/>
            <person name="Lipzen A."/>
            <person name="Salamov A."/>
            <person name="Henrissat B."/>
            <person name="Wiebenga A."/>
            <person name="De vries R.P."/>
            <person name="Grigoriev I.V."/>
            <person name="Mortensen U.H."/>
            <person name="Andersen M.R."/>
            <person name="Baker S.E."/>
        </authorList>
    </citation>
    <scope>NUCLEOTIDE SEQUENCE</scope>
    <source>
        <strain evidence="17">IBT 28561</strain>
    </source>
</reference>
<dbReference type="InterPro" id="IPR039977">
    <property type="entry name" value="Suv4-20/Set9"/>
</dbReference>
<evidence type="ECO:0000256" key="10">
    <source>
        <dbReference type="ARBA" id="ARBA00022853"/>
    </source>
</evidence>
<feature type="compositionally biased region" description="Polar residues" evidence="15">
    <location>
        <begin position="379"/>
        <end position="396"/>
    </location>
</feature>
<proteinExistence type="predicted"/>
<name>A0A2I1CYT1_ASPC2</name>
<evidence type="ECO:0000256" key="5">
    <source>
        <dbReference type="ARBA" id="ARBA00015413"/>
    </source>
</evidence>
<dbReference type="RefSeq" id="XP_024691362.1">
    <property type="nucleotide sequence ID" value="XM_024841386.1"/>
</dbReference>
<keyword evidence="7" id="KW-0489">Methyltransferase</keyword>
<dbReference type="InterPro" id="IPR025783">
    <property type="entry name" value="Set9_fungi"/>
</dbReference>
<organism evidence="17 18">
    <name type="scientific">Aspergillus campestris (strain IBT 28561)</name>
    <dbReference type="NCBI Taxonomy" id="1392248"/>
    <lineage>
        <taxon>Eukaryota</taxon>
        <taxon>Fungi</taxon>
        <taxon>Dikarya</taxon>
        <taxon>Ascomycota</taxon>
        <taxon>Pezizomycotina</taxon>
        <taxon>Eurotiomycetes</taxon>
        <taxon>Eurotiomycetidae</taxon>
        <taxon>Eurotiales</taxon>
        <taxon>Aspergillaceae</taxon>
        <taxon>Aspergillus</taxon>
        <taxon>Aspergillus subgen. Circumdati</taxon>
    </lineage>
</organism>
<dbReference type="PROSITE" id="PS50280">
    <property type="entry name" value="SET"/>
    <property type="match status" value="1"/>
</dbReference>
<evidence type="ECO:0000313" key="17">
    <source>
        <dbReference type="EMBL" id="PKY02768.1"/>
    </source>
</evidence>